<dbReference type="InterPro" id="IPR006363">
    <property type="entry name" value="Cbl_synth_CobJ/CibH_dom"/>
</dbReference>
<evidence type="ECO:0000313" key="10">
    <source>
        <dbReference type="Proteomes" id="UP000198034"/>
    </source>
</evidence>
<evidence type="ECO:0000256" key="3">
    <source>
        <dbReference type="ARBA" id="ARBA00022603"/>
    </source>
</evidence>
<keyword evidence="5" id="KW-0949">S-adenosyl-L-methionine</keyword>
<dbReference type="NCBIfam" id="TIGR01466">
    <property type="entry name" value="cobJ_cbiH"/>
    <property type="match status" value="1"/>
</dbReference>
<dbReference type="InterPro" id="IPR000878">
    <property type="entry name" value="4pyrrol_Mease"/>
</dbReference>
<dbReference type="InterPro" id="IPR014777">
    <property type="entry name" value="4pyrrole_Mease_sub1"/>
</dbReference>
<dbReference type="GO" id="GO:0008168">
    <property type="term" value="F:methyltransferase activity"/>
    <property type="evidence" value="ECO:0007669"/>
    <property type="project" value="UniProtKB-KW"/>
</dbReference>
<dbReference type="GO" id="GO:0016993">
    <property type="term" value="F:precorrin-8X methylmutase activity"/>
    <property type="evidence" value="ECO:0007669"/>
    <property type="project" value="InterPro"/>
</dbReference>
<dbReference type="SUPFAM" id="SSF63965">
    <property type="entry name" value="Precorrin-8X methylmutase CbiC/CobH"/>
    <property type="match status" value="1"/>
</dbReference>
<dbReference type="InterPro" id="IPR035996">
    <property type="entry name" value="4pyrrol_Methylase_sf"/>
</dbReference>
<reference evidence="9 10" key="1">
    <citation type="journal article" date="2017" name="Infect. Genet. Evol.">
        <title>Comparative genome analysis of fish pathogen Flavobacterium columnare reveals extensive sequence diversity within the species.</title>
        <authorList>
            <person name="Kayansamruaj P."/>
            <person name="Dong H.T."/>
            <person name="Hirono I."/>
            <person name="Kondo H."/>
            <person name="Senapin S."/>
            <person name="Rodkhum C."/>
        </authorList>
    </citation>
    <scope>NUCLEOTIDE SEQUENCE [LARGE SCALE GENOMIC DNA]</scope>
    <source>
        <strain evidence="9 10">1214</strain>
    </source>
</reference>
<dbReference type="Pfam" id="PF02570">
    <property type="entry name" value="CbiC"/>
    <property type="match status" value="1"/>
</dbReference>
<feature type="domain" description="Cobalamin biosynthesis precorrin-8X methylmutase CobH/CbiC" evidence="8">
    <location>
        <begin position="252"/>
        <end position="446"/>
    </location>
</feature>
<evidence type="ECO:0000256" key="5">
    <source>
        <dbReference type="ARBA" id="ARBA00022691"/>
    </source>
</evidence>
<dbReference type="Proteomes" id="UP000198034">
    <property type="component" value="Unassembled WGS sequence"/>
</dbReference>
<dbReference type="UniPathway" id="UPA00148"/>
<organism evidence="9 10">
    <name type="scientific">Flavobacterium columnare</name>
    <dbReference type="NCBI Taxonomy" id="996"/>
    <lineage>
        <taxon>Bacteria</taxon>
        <taxon>Pseudomonadati</taxon>
        <taxon>Bacteroidota</taxon>
        <taxon>Flavobacteriia</taxon>
        <taxon>Flavobacteriales</taxon>
        <taxon>Flavobacteriaceae</taxon>
        <taxon>Flavobacterium</taxon>
    </lineage>
</organism>
<keyword evidence="4 9" id="KW-0808">Transferase</keyword>
<dbReference type="InterPro" id="IPR051810">
    <property type="entry name" value="Precorrin_MeTrfase"/>
</dbReference>
<dbReference type="CDD" id="cd11646">
    <property type="entry name" value="Precorrin_3B_C17_MT"/>
    <property type="match status" value="1"/>
</dbReference>
<keyword evidence="6" id="KW-0413">Isomerase</keyword>
<keyword evidence="3 9" id="KW-0489">Methyltransferase</keyword>
<name>A0A246GF96_9FLAO</name>
<comment type="caution">
    <text evidence="9">The sequence shown here is derived from an EMBL/GenBank/DDBJ whole genome shotgun (WGS) entry which is preliminary data.</text>
</comment>
<feature type="domain" description="Tetrapyrrole methylase" evidence="7">
    <location>
        <begin position="2"/>
        <end position="211"/>
    </location>
</feature>
<protein>
    <submittedName>
        <fullName evidence="9">Precorrin-3B C(17)-methyltransferase</fullName>
    </submittedName>
</protein>
<dbReference type="InterPro" id="IPR036588">
    <property type="entry name" value="CobH/CbiC_sf"/>
</dbReference>
<keyword evidence="2" id="KW-0169">Cobalamin biosynthesis</keyword>
<evidence type="ECO:0000256" key="6">
    <source>
        <dbReference type="ARBA" id="ARBA00023235"/>
    </source>
</evidence>
<evidence type="ECO:0000256" key="2">
    <source>
        <dbReference type="ARBA" id="ARBA00022573"/>
    </source>
</evidence>
<dbReference type="Gene3D" id="3.40.50.10230">
    <property type="entry name" value="Cobalamin biosynthesis CobH/CbiC, precorrin-8X methylmutase"/>
    <property type="match status" value="1"/>
</dbReference>
<comment type="pathway">
    <text evidence="1">Cofactor biosynthesis; adenosylcobalamin biosynthesis.</text>
</comment>
<dbReference type="Gene3D" id="3.40.1010.10">
    <property type="entry name" value="Cobalt-precorrin-4 Transmethylase, Domain 1"/>
    <property type="match status" value="1"/>
</dbReference>
<gene>
    <name evidence="9" type="ORF">BWK62_02525</name>
</gene>
<sequence length="470" mass="52289">MKLSVVGIGPGGQEYILPFAQSVLADADVVIGYHYYFQFIEHLLKENCECIGKELTEEEARAVLAVNACEKGKHVVVISSGDAGIYAMASLVYQYASTQTDKDIDLQTIPGISAFIASAGKLGAPLGHDFCCISLSDLMTPWTTIENRIYAAAKGDFVTSLYNPRSKKRFWQLDRLKEIFLEYRNPATPVAIIRQVTRPEEHITITTLGEFDTEMVDMFSLVMIGNSQTYQFKNFLVTPRGYLARKPHTGQEIQEESFRQIEGNLQRNDLAENDKWAVMRCIHTTADFEYEDLYIANGDAINKWNTYLKNGGTIITDVTMVQSGITKAFSKEYNNQVLCYLNDPEATALAEKENITRSQAGIRLALQKHPEALYVIGNAPTALFEICEQIIEQKCNPIGVVGAPVGFVNVIESKLKLQALLTIPYVIIKGRKGGSNVAASIVNAAFTVHTKNNYQDEIATNNKFVANKHQ</sequence>
<dbReference type="EMBL" id="MTCY01000004">
    <property type="protein sequence ID" value="OWP79391.1"/>
    <property type="molecule type" value="Genomic_DNA"/>
</dbReference>
<dbReference type="GO" id="GO:0032259">
    <property type="term" value="P:methylation"/>
    <property type="evidence" value="ECO:0007669"/>
    <property type="project" value="UniProtKB-KW"/>
</dbReference>
<evidence type="ECO:0000256" key="1">
    <source>
        <dbReference type="ARBA" id="ARBA00004953"/>
    </source>
</evidence>
<dbReference type="PANTHER" id="PTHR47036:SF1">
    <property type="entry name" value="COBALT-FACTOR III C(17)-METHYLTRANSFERASE-RELATED"/>
    <property type="match status" value="1"/>
</dbReference>
<dbReference type="Gene3D" id="3.30.950.10">
    <property type="entry name" value="Methyltransferase, Cobalt-precorrin-4 Transmethylase, Domain 2"/>
    <property type="match status" value="1"/>
</dbReference>
<evidence type="ECO:0000256" key="4">
    <source>
        <dbReference type="ARBA" id="ARBA00022679"/>
    </source>
</evidence>
<dbReference type="InterPro" id="IPR014776">
    <property type="entry name" value="4pyrrole_Mease_sub2"/>
</dbReference>
<evidence type="ECO:0000259" key="8">
    <source>
        <dbReference type="Pfam" id="PF02570"/>
    </source>
</evidence>
<evidence type="ECO:0000259" key="7">
    <source>
        <dbReference type="Pfam" id="PF00590"/>
    </source>
</evidence>
<proteinExistence type="predicted"/>
<dbReference type="Pfam" id="PF00590">
    <property type="entry name" value="TP_methylase"/>
    <property type="match status" value="1"/>
</dbReference>
<dbReference type="PANTHER" id="PTHR47036">
    <property type="entry name" value="COBALT-FACTOR III C(17)-METHYLTRANSFERASE-RELATED"/>
    <property type="match status" value="1"/>
</dbReference>
<dbReference type="SUPFAM" id="SSF53790">
    <property type="entry name" value="Tetrapyrrole methylase"/>
    <property type="match status" value="1"/>
</dbReference>
<dbReference type="AlphaFoldDB" id="A0A246GF96"/>
<dbReference type="GO" id="GO:0009236">
    <property type="term" value="P:cobalamin biosynthetic process"/>
    <property type="evidence" value="ECO:0007669"/>
    <property type="project" value="UniProtKB-UniPathway"/>
</dbReference>
<accession>A0A246GF96</accession>
<evidence type="ECO:0000313" key="9">
    <source>
        <dbReference type="EMBL" id="OWP79391.1"/>
    </source>
</evidence>
<dbReference type="InterPro" id="IPR003722">
    <property type="entry name" value="Cbl_synth_CobH/CbiC"/>
</dbReference>